<accession>A0A9D0Z6C4</accession>
<proteinExistence type="predicted"/>
<dbReference type="EMBL" id="DVFK01000119">
    <property type="protein sequence ID" value="HIQ68668.1"/>
    <property type="molecule type" value="Genomic_DNA"/>
</dbReference>
<name>A0A9D0Z6C4_9FIRM</name>
<dbReference type="Pfam" id="PF13630">
    <property type="entry name" value="SdpI"/>
    <property type="match status" value="1"/>
</dbReference>
<keyword evidence="1" id="KW-0812">Transmembrane</keyword>
<reference evidence="2" key="2">
    <citation type="journal article" date="2021" name="PeerJ">
        <title>Extensive microbial diversity within the chicken gut microbiome revealed by metagenomics and culture.</title>
        <authorList>
            <person name="Gilroy R."/>
            <person name="Ravi A."/>
            <person name="Getino M."/>
            <person name="Pursley I."/>
            <person name="Horton D.L."/>
            <person name="Alikhan N.F."/>
            <person name="Baker D."/>
            <person name="Gharbi K."/>
            <person name="Hall N."/>
            <person name="Watson M."/>
            <person name="Adriaenssens E.M."/>
            <person name="Foster-Nyarko E."/>
            <person name="Jarju S."/>
            <person name="Secka A."/>
            <person name="Antonio M."/>
            <person name="Oren A."/>
            <person name="Chaudhuri R.R."/>
            <person name="La Ragione R."/>
            <person name="Hildebrand F."/>
            <person name="Pallen M.J."/>
        </authorList>
    </citation>
    <scope>NUCLEOTIDE SEQUENCE</scope>
    <source>
        <strain evidence="2">13361</strain>
    </source>
</reference>
<evidence type="ECO:0000313" key="2">
    <source>
        <dbReference type="EMBL" id="HIQ68668.1"/>
    </source>
</evidence>
<sequence length="108" mass="12578">MIGVGRWMWKHPPKEINAFLGYRTPRSMVNMDTWNFAHHHCGKRWWIIGWILLLPTVAIHIPFYGKGEDAIGWMCIGVLVVQCTVLIASIFPTERALKKTFREDGTRR</sequence>
<evidence type="ECO:0000256" key="1">
    <source>
        <dbReference type="SAM" id="Phobius"/>
    </source>
</evidence>
<dbReference type="AlphaFoldDB" id="A0A9D0Z6C4"/>
<feature type="transmembrane region" description="Helical" evidence="1">
    <location>
        <begin position="45"/>
        <end position="64"/>
    </location>
</feature>
<keyword evidence="1" id="KW-1133">Transmembrane helix</keyword>
<organism evidence="2 3">
    <name type="scientific">Candidatus Faecousia excrementigallinarum</name>
    <dbReference type="NCBI Taxonomy" id="2840806"/>
    <lineage>
        <taxon>Bacteria</taxon>
        <taxon>Bacillati</taxon>
        <taxon>Bacillota</taxon>
        <taxon>Clostridia</taxon>
        <taxon>Eubacteriales</taxon>
        <taxon>Oscillospiraceae</taxon>
        <taxon>Faecousia</taxon>
    </lineage>
</organism>
<dbReference type="Proteomes" id="UP000886796">
    <property type="component" value="Unassembled WGS sequence"/>
</dbReference>
<evidence type="ECO:0000313" key="3">
    <source>
        <dbReference type="Proteomes" id="UP000886796"/>
    </source>
</evidence>
<feature type="transmembrane region" description="Helical" evidence="1">
    <location>
        <begin position="70"/>
        <end position="91"/>
    </location>
</feature>
<protein>
    <submittedName>
        <fullName evidence="2">SdpI family protein</fullName>
    </submittedName>
</protein>
<reference evidence="2" key="1">
    <citation type="submission" date="2020-10" db="EMBL/GenBank/DDBJ databases">
        <authorList>
            <person name="Gilroy R."/>
        </authorList>
    </citation>
    <scope>NUCLEOTIDE SEQUENCE</scope>
    <source>
        <strain evidence="2">13361</strain>
    </source>
</reference>
<gene>
    <name evidence="2" type="ORF">IAB74_09200</name>
</gene>
<dbReference type="InterPro" id="IPR025962">
    <property type="entry name" value="SdpI/YhfL"/>
</dbReference>
<keyword evidence="1" id="KW-0472">Membrane</keyword>
<comment type="caution">
    <text evidence="2">The sequence shown here is derived from an EMBL/GenBank/DDBJ whole genome shotgun (WGS) entry which is preliminary data.</text>
</comment>